<dbReference type="InterPro" id="IPR029058">
    <property type="entry name" value="AB_hydrolase_fold"/>
</dbReference>
<sequence length="462" mass="47197">MAVTTVTTAVTCVAPYWDLTFDAQGDPDPRQRDALLAAVGDRTDLVLFSHGWNNDVSTATALYEGFFQHFPALLAAAPGPRFGYAGVHWPSMRFSDEPIPDFPHAAAVTALSALAAPAPADGPGAGATALDPPTRAALGEVFPGSGPALDRIAELLATRPEDPERLAEFAALVRGLAATGTPHTAALTDDTGAAGAEPLLFTEDPVTTCLALASALETAGAEVAPAQPAGGQALFGGLGKRVWDGAKELLRQATYYAMKRRAGTVGQRGLGPLLAEVARTAPAVRVHLIGHSFGARLVSFALGGLPAGGSVASVTLLQGAFSHYVFSGPQPFAAKGGALHGMQQRVTGPLVACHSRHDQALGVFYPLASRLAGDDESLLGGVSELLGDRWGALGHDGFQALSGAPELTLERALAGELPRTGCVSVDASAVVCAGGPPSGAHSDICHAELAELVLRAAGRMPG</sequence>
<name>A0A1I2HSU2_9ACTN</name>
<dbReference type="EMBL" id="FONG01000011">
    <property type="protein sequence ID" value="SFF32390.1"/>
    <property type="molecule type" value="Genomic_DNA"/>
</dbReference>
<dbReference type="AlphaFoldDB" id="A0A1I2HSU2"/>
<keyword evidence="2" id="KW-1185">Reference proteome</keyword>
<accession>A0A1I2HSU2</accession>
<protein>
    <recommendedName>
        <fullName evidence="3">Serine-threonine protein kinase</fullName>
    </recommendedName>
</protein>
<organism evidence="1 2">
    <name type="scientific">Actinacidiphila alni</name>
    <dbReference type="NCBI Taxonomy" id="380248"/>
    <lineage>
        <taxon>Bacteria</taxon>
        <taxon>Bacillati</taxon>
        <taxon>Actinomycetota</taxon>
        <taxon>Actinomycetes</taxon>
        <taxon>Kitasatosporales</taxon>
        <taxon>Streptomycetaceae</taxon>
        <taxon>Actinacidiphila</taxon>
    </lineage>
</organism>
<reference evidence="1 2" key="1">
    <citation type="submission" date="2016-10" db="EMBL/GenBank/DDBJ databases">
        <authorList>
            <person name="de Groot N.N."/>
        </authorList>
    </citation>
    <scope>NUCLEOTIDE SEQUENCE [LARGE SCALE GENOMIC DNA]</scope>
    <source>
        <strain evidence="1 2">CGMCC 4.3510</strain>
    </source>
</reference>
<evidence type="ECO:0008006" key="3">
    <source>
        <dbReference type="Google" id="ProtNLM"/>
    </source>
</evidence>
<gene>
    <name evidence="1" type="ORF">SAMN05216251_111200</name>
</gene>
<dbReference type="Gene3D" id="3.40.50.1820">
    <property type="entry name" value="alpha/beta hydrolase"/>
    <property type="match status" value="1"/>
</dbReference>
<dbReference type="RefSeq" id="WP_093715021.1">
    <property type="nucleotide sequence ID" value="NZ_FONG01000011.1"/>
</dbReference>
<proteinExistence type="predicted"/>
<dbReference type="Proteomes" id="UP000199323">
    <property type="component" value="Unassembled WGS sequence"/>
</dbReference>
<dbReference type="STRING" id="380248.SAMN05216251_111200"/>
<dbReference type="SUPFAM" id="SSF53474">
    <property type="entry name" value="alpha/beta-Hydrolases"/>
    <property type="match status" value="1"/>
</dbReference>
<evidence type="ECO:0000313" key="2">
    <source>
        <dbReference type="Proteomes" id="UP000199323"/>
    </source>
</evidence>
<dbReference type="OrthoDB" id="280053at2"/>
<evidence type="ECO:0000313" key="1">
    <source>
        <dbReference type="EMBL" id="SFF32390.1"/>
    </source>
</evidence>